<evidence type="ECO:0000256" key="2">
    <source>
        <dbReference type="SAM" id="MobiDB-lite"/>
    </source>
</evidence>
<dbReference type="SUPFAM" id="SSF46689">
    <property type="entry name" value="Homeodomain-like"/>
    <property type="match status" value="1"/>
</dbReference>
<protein>
    <recommendedName>
        <fullName evidence="3">DDE-1 domain-containing protein</fullName>
    </recommendedName>
</protein>
<dbReference type="Proteomes" id="UP001159363">
    <property type="component" value="Chromosome X"/>
</dbReference>
<organism evidence="4 5">
    <name type="scientific">Dryococelus australis</name>
    <dbReference type="NCBI Taxonomy" id="614101"/>
    <lineage>
        <taxon>Eukaryota</taxon>
        <taxon>Metazoa</taxon>
        <taxon>Ecdysozoa</taxon>
        <taxon>Arthropoda</taxon>
        <taxon>Hexapoda</taxon>
        <taxon>Insecta</taxon>
        <taxon>Pterygota</taxon>
        <taxon>Neoptera</taxon>
        <taxon>Polyneoptera</taxon>
        <taxon>Phasmatodea</taxon>
        <taxon>Verophasmatodea</taxon>
        <taxon>Anareolatae</taxon>
        <taxon>Phasmatidae</taxon>
        <taxon>Eurycanthinae</taxon>
        <taxon>Dryococelus</taxon>
    </lineage>
</organism>
<reference evidence="4 5" key="1">
    <citation type="submission" date="2023-02" db="EMBL/GenBank/DDBJ databases">
        <title>LHISI_Scaffold_Assembly.</title>
        <authorList>
            <person name="Stuart O.P."/>
            <person name="Cleave R."/>
            <person name="Magrath M.J.L."/>
            <person name="Mikheyev A.S."/>
        </authorList>
    </citation>
    <scope>NUCLEOTIDE SEQUENCE [LARGE SCALE GENOMIC DNA]</scope>
    <source>
        <strain evidence="4">Daus_M_001</strain>
        <tissue evidence="4">Leg muscle</tissue>
    </source>
</reference>
<evidence type="ECO:0000256" key="1">
    <source>
        <dbReference type="ARBA" id="ARBA00004123"/>
    </source>
</evidence>
<evidence type="ECO:0000259" key="3">
    <source>
        <dbReference type="Pfam" id="PF03184"/>
    </source>
</evidence>
<feature type="region of interest" description="Disordered" evidence="2">
    <location>
        <begin position="449"/>
        <end position="478"/>
    </location>
</feature>
<evidence type="ECO:0000313" key="5">
    <source>
        <dbReference type="Proteomes" id="UP001159363"/>
    </source>
</evidence>
<comment type="subcellular location">
    <subcellularLocation>
        <location evidence="1">Nucleus</location>
    </subcellularLocation>
</comment>
<dbReference type="EMBL" id="JARBHB010000004">
    <property type="protein sequence ID" value="KAJ8887474.1"/>
    <property type="molecule type" value="Genomic_DNA"/>
</dbReference>
<comment type="caution">
    <text evidence="4">The sequence shown here is derived from an EMBL/GenBank/DDBJ whole genome shotgun (WGS) entry which is preliminary data.</text>
</comment>
<feature type="domain" description="DDE-1" evidence="3">
    <location>
        <begin position="183"/>
        <end position="283"/>
    </location>
</feature>
<evidence type="ECO:0000313" key="4">
    <source>
        <dbReference type="EMBL" id="KAJ8887474.1"/>
    </source>
</evidence>
<dbReference type="InterPro" id="IPR009057">
    <property type="entry name" value="Homeodomain-like_sf"/>
</dbReference>
<sequence>MPPMKGKMLHYSEQQINDAIDDVLRGTAVATAAKCHSVPRVTLLYKMTGRTPRKRQMGPQPMLTREQDDVLVTWITTVAKAGFPITKTELLDIGHQESRSRWFEEINNYLNENNYENILDQPERVSNLDESTFFLNTKGNKVLRVKVEKNVYQQASADEKECLMVLYGVPHELADSVPKHWGIGKSETGRRTAPLFFEFITNIFYFFLVEKKIPLHVIIFVDGYASHFTLHTSKFCEDHGIILIALLPNTNYLILPMDIAVLPVLKEAWKKKVHQWRMQYLDDQALKKIHFAPLLAETLNEYITPSILKSGFRKFGLVLWNPAAVDTSKIPTMDAGPAYRLQEDLQANECYGMDHTEQNDENNNEENEEPTEENAINIMTQTNIDQVNCESEVSQHNGHEGNGERQTLEIQSSVPDNEAENSPDFQDVTTNRMTPKQWQLYYEKKKEAAMEKGRQKQERAQARKAKQEGRESAKKLKLQENKKKIMGIKFKKISRDVSNTEEEEEWVESGSSMDDVSLDYSDSVIIDENEVGRSITSE</sequence>
<proteinExistence type="predicted"/>
<feature type="region of interest" description="Disordered" evidence="2">
    <location>
        <begin position="497"/>
        <end position="522"/>
    </location>
</feature>
<gene>
    <name evidence="4" type="ORF">PR048_013689</name>
</gene>
<keyword evidence="5" id="KW-1185">Reference proteome</keyword>
<dbReference type="InterPro" id="IPR004875">
    <property type="entry name" value="DDE_SF_endonuclease_dom"/>
</dbReference>
<dbReference type="Pfam" id="PF03184">
    <property type="entry name" value="DDE_1"/>
    <property type="match status" value="1"/>
</dbReference>
<name>A0ABQ9HSW3_9NEOP</name>
<accession>A0ABQ9HSW3</accession>
<feature type="non-terminal residue" evidence="4">
    <location>
        <position position="538"/>
    </location>
</feature>